<accession>A0A291M0D5</accession>
<protein>
    <recommendedName>
        <fullName evidence="4">Tellurium resistance protein</fullName>
    </recommendedName>
</protein>
<dbReference type="Proteomes" id="UP000219050">
    <property type="component" value="Chromosome"/>
</dbReference>
<evidence type="ECO:0000313" key="3">
    <source>
        <dbReference type="Proteomes" id="UP000219050"/>
    </source>
</evidence>
<reference evidence="2 3" key="1">
    <citation type="submission" date="2017-05" db="EMBL/GenBank/DDBJ databases">
        <title>Comparative genomic and metabolic analysis of manganese-oxidizing mechanisms in Celeribater manganoxidans DY25T: its adaption to the environment of polymetallic nodule.</title>
        <authorList>
            <person name="Wang X."/>
        </authorList>
    </citation>
    <scope>NUCLEOTIDE SEQUENCE [LARGE SCALE GENOMIC DNA]</scope>
    <source>
        <strain evidence="2 3">DY25</strain>
    </source>
</reference>
<proteinExistence type="predicted"/>
<gene>
    <name evidence="2" type="ORF">CBW24_09580</name>
</gene>
<name>A0A291M0D5_9RHOB</name>
<dbReference type="InterPro" id="IPR047784">
    <property type="entry name" value="TrgA"/>
</dbReference>
<keyword evidence="1" id="KW-1133">Transmembrane helix</keyword>
<feature type="transmembrane region" description="Helical" evidence="1">
    <location>
        <begin position="69"/>
        <end position="90"/>
    </location>
</feature>
<dbReference type="KEGG" id="cmag:CBW24_09580"/>
<dbReference type="OrthoDB" id="7869508at2"/>
<evidence type="ECO:0000256" key="1">
    <source>
        <dbReference type="SAM" id="Phobius"/>
    </source>
</evidence>
<dbReference type="AlphaFoldDB" id="A0A291M0D5"/>
<organism evidence="2 3">
    <name type="scientific">Pacificitalea manganoxidans</name>
    <dbReference type="NCBI Taxonomy" id="1411902"/>
    <lineage>
        <taxon>Bacteria</taxon>
        <taxon>Pseudomonadati</taxon>
        <taxon>Pseudomonadota</taxon>
        <taxon>Alphaproteobacteria</taxon>
        <taxon>Rhodobacterales</taxon>
        <taxon>Paracoccaceae</taxon>
        <taxon>Pacificitalea</taxon>
    </lineage>
</organism>
<feature type="transmembrane region" description="Helical" evidence="1">
    <location>
        <begin position="122"/>
        <end position="142"/>
    </location>
</feature>
<keyword evidence="1" id="KW-0812">Transmembrane</keyword>
<keyword evidence="3" id="KW-1185">Reference proteome</keyword>
<evidence type="ECO:0008006" key="4">
    <source>
        <dbReference type="Google" id="ProtNLM"/>
    </source>
</evidence>
<dbReference type="NCBIfam" id="NF033773">
    <property type="entry name" value="tellur_TrgA"/>
    <property type="match status" value="1"/>
</dbReference>
<feature type="transmembrane region" description="Helical" evidence="1">
    <location>
        <begin position="37"/>
        <end position="57"/>
    </location>
</feature>
<sequence>MPTASRLVAALAFAALCYLASDLFVRLLPNGRTDLSFLIINAGIGALCGWLIMGRLVKRGYGKALESGIRTAATALFWALLVWCSAEMIGHSMAMRYDGPTEAVAAVFGLMYDYGLLLVTDWQVMVTLLVGGMLAGLLAEWASHRFD</sequence>
<dbReference type="RefSeq" id="WP_097373452.1">
    <property type="nucleotide sequence ID" value="NZ_CP021404.1"/>
</dbReference>
<evidence type="ECO:0000313" key="2">
    <source>
        <dbReference type="EMBL" id="ATI42238.1"/>
    </source>
</evidence>
<keyword evidence="1" id="KW-0472">Membrane</keyword>
<dbReference type="EMBL" id="CP021404">
    <property type="protein sequence ID" value="ATI42238.1"/>
    <property type="molecule type" value="Genomic_DNA"/>
</dbReference>